<name>A0AAD5PN58_9CRUS</name>
<sequence length="82" mass="9153">MNLKVAVCQSVCWAVVLPPPTKLHSMAEVSLVFLFIMITTICAALTMNSLPPRRPDYLLRASFVLLCSSLYLMVVNCLPYHP</sequence>
<evidence type="ECO:0000256" key="1">
    <source>
        <dbReference type="SAM" id="Phobius"/>
    </source>
</evidence>
<keyword evidence="1" id="KW-0812">Transmembrane</keyword>
<dbReference type="Proteomes" id="UP000820818">
    <property type="component" value="Linkage Group LG9"/>
</dbReference>
<reference evidence="2 3" key="1">
    <citation type="submission" date="2022-05" db="EMBL/GenBank/DDBJ databases">
        <title>A multi-omics perspective on studying reproductive biology in Daphnia sinensis.</title>
        <authorList>
            <person name="Jia J."/>
        </authorList>
    </citation>
    <scope>NUCLEOTIDE SEQUENCE [LARGE SCALE GENOMIC DNA]</scope>
    <source>
        <strain evidence="2 3">WSL</strain>
    </source>
</reference>
<feature type="transmembrane region" description="Helical" evidence="1">
    <location>
        <begin position="26"/>
        <end position="45"/>
    </location>
</feature>
<keyword evidence="3" id="KW-1185">Reference proteome</keyword>
<gene>
    <name evidence="2" type="ORF">GHT06_020741</name>
</gene>
<protein>
    <submittedName>
        <fullName evidence="2">Uncharacterized protein</fullName>
    </submittedName>
</protein>
<feature type="transmembrane region" description="Helical" evidence="1">
    <location>
        <begin position="57"/>
        <end position="81"/>
    </location>
</feature>
<accession>A0AAD5PN58</accession>
<comment type="caution">
    <text evidence="2">The sequence shown here is derived from an EMBL/GenBank/DDBJ whole genome shotgun (WGS) entry which is preliminary data.</text>
</comment>
<dbReference type="EMBL" id="WJBH02000009">
    <property type="protein sequence ID" value="KAI9552857.1"/>
    <property type="molecule type" value="Genomic_DNA"/>
</dbReference>
<keyword evidence="1" id="KW-0472">Membrane</keyword>
<organism evidence="2 3">
    <name type="scientific">Daphnia sinensis</name>
    <dbReference type="NCBI Taxonomy" id="1820382"/>
    <lineage>
        <taxon>Eukaryota</taxon>
        <taxon>Metazoa</taxon>
        <taxon>Ecdysozoa</taxon>
        <taxon>Arthropoda</taxon>
        <taxon>Crustacea</taxon>
        <taxon>Branchiopoda</taxon>
        <taxon>Diplostraca</taxon>
        <taxon>Cladocera</taxon>
        <taxon>Anomopoda</taxon>
        <taxon>Daphniidae</taxon>
        <taxon>Daphnia</taxon>
        <taxon>Daphnia similis group</taxon>
    </lineage>
</organism>
<keyword evidence="1" id="KW-1133">Transmembrane helix</keyword>
<dbReference type="AlphaFoldDB" id="A0AAD5PN58"/>
<evidence type="ECO:0000313" key="2">
    <source>
        <dbReference type="EMBL" id="KAI9552857.1"/>
    </source>
</evidence>
<proteinExistence type="predicted"/>
<evidence type="ECO:0000313" key="3">
    <source>
        <dbReference type="Proteomes" id="UP000820818"/>
    </source>
</evidence>